<organism evidence="1 2">
    <name type="scientific">Pseudomonas fluorescens</name>
    <dbReference type="NCBI Taxonomy" id="294"/>
    <lineage>
        <taxon>Bacteria</taxon>
        <taxon>Pseudomonadati</taxon>
        <taxon>Pseudomonadota</taxon>
        <taxon>Gammaproteobacteria</taxon>
        <taxon>Pseudomonadales</taxon>
        <taxon>Pseudomonadaceae</taxon>
        <taxon>Pseudomonas</taxon>
    </lineage>
</organism>
<dbReference type="Proteomes" id="UP000692896">
    <property type="component" value="Unassembled WGS sequence"/>
</dbReference>
<dbReference type="RefSeq" id="WP_214916225.1">
    <property type="nucleotide sequence ID" value="NZ_JAGGNX010000006.1"/>
</dbReference>
<gene>
    <name evidence="1" type="ORF">J7E47_11760</name>
</gene>
<comment type="caution">
    <text evidence="1">The sequence shown here is derived from an EMBL/GenBank/DDBJ whole genome shotgun (WGS) entry which is preliminary data.</text>
</comment>
<protein>
    <submittedName>
        <fullName evidence="1">Uncharacterized protein</fullName>
    </submittedName>
</protein>
<proteinExistence type="predicted"/>
<evidence type="ECO:0000313" key="2">
    <source>
        <dbReference type="Proteomes" id="UP000692896"/>
    </source>
</evidence>
<dbReference type="AlphaFoldDB" id="A0A944HCN6"/>
<name>A0A944HCN6_PSEFL</name>
<evidence type="ECO:0000313" key="1">
    <source>
        <dbReference type="EMBL" id="MBT2329396.1"/>
    </source>
</evidence>
<accession>A0A944HCN6</accession>
<dbReference type="EMBL" id="JAGGOB010000023">
    <property type="protein sequence ID" value="MBT2329396.1"/>
    <property type="molecule type" value="Genomic_DNA"/>
</dbReference>
<sequence length="69" mass="8044">MADFGVDAVVESYRKQELKRKPFDPYGGGGQYYAEFQGERTPMFDKLDELKRHLDALINEAMVRGEYHE</sequence>
<reference evidence="1" key="1">
    <citation type="submission" date="2021-03" db="EMBL/GenBank/DDBJ databases">
        <title>Genomic analysis provides insights into the functional capacity of soil bacteria communities inhabiting an altitudinal gradient in the Atacama Desert.</title>
        <authorList>
            <person name="Gonzalez M."/>
            <person name="Maldonado J."/>
            <person name="Maza F."/>
            <person name="Hodar C."/>
            <person name="Cortes M."/>
            <person name="Palma R."/>
            <person name="Andreani C."/>
            <person name="Gaete A."/>
            <person name="Vasquez-Dean J."/>
            <person name="Acuna V."/>
            <person name="Aguado M."/>
            <person name="Mandakovic D."/>
            <person name="Latorre M."/>
            <person name="Orellana A."/>
            <person name="Gutierrez R."/>
            <person name="Montecino M."/>
            <person name="Allende M."/>
            <person name="Maass A."/>
            <person name="Cambiazo V."/>
        </authorList>
    </citation>
    <scope>NUCLEOTIDE SEQUENCE</scope>
    <source>
        <strain evidence="1">ISL-25</strain>
    </source>
</reference>